<organism evidence="1 2">
    <name type="scientific">Rhodoplanes serenus</name>
    <dbReference type="NCBI Taxonomy" id="200615"/>
    <lineage>
        <taxon>Bacteria</taxon>
        <taxon>Pseudomonadati</taxon>
        <taxon>Pseudomonadota</taxon>
        <taxon>Alphaproteobacteria</taxon>
        <taxon>Hyphomicrobiales</taxon>
        <taxon>Nitrobacteraceae</taxon>
        <taxon>Rhodoplanes</taxon>
    </lineage>
</organism>
<dbReference type="OrthoDB" id="9966749at2"/>
<protein>
    <submittedName>
        <fullName evidence="1">Uncharacterized protein</fullName>
    </submittedName>
</protein>
<sequence>MTTQTELHNTLVGPLVRAIVRPPLEHGGTMLDVLVILESVIVGVMLAGVRPGGDEITIDALATNAKRRLAALRLGDTPPAGTS</sequence>
<keyword evidence="2" id="KW-1185">Reference proteome</keyword>
<dbReference type="Proteomes" id="UP000289200">
    <property type="component" value="Unassembled WGS sequence"/>
</dbReference>
<proteinExistence type="predicted"/>
<gene>
    <name evidence="1" type="ORF">RHODGE_RHODGE_02857</name>
</gene>
<evidence type="ECO:0000313" key="1">
    <source>
        <dbReference type="EMBL" id="VCU09688.1"/>
    </source>
</evidence>
<comment type="caution">
    <text evidence="1">The sequence shown here is derived from an EMBL/GenBank/DDBJ whole genome shotgun (WGS) entry which is preliminary data.</text>
</comment>
<dbReference type="RefSeq" id="WP_129609516.1">
    <property type="nucleotide sequence ID" value="NZ_UWOC01000151.1"/>
</dbReference>
<name>A0A3S4FAM8_9BRAD</name>
<dbReference type="EMBL" id="UWOC01000151">
    <property type="protein sequence ID" value="VCU09688.1"/>
    <property type="molecule type" value="Genomic_DNA"/>
</dbReference>
<evidence type="ECO:0000313" key="2">
    <source>
        <dbReference type="Proteomes" id="UP000289200"/>
    </source>
</evidence>
<accession>A0A3S4FAM8</accession>
<reference evidence="2" key="1">
    <citation type="submission" date="2018-10" db="EMBL/GenBank/DDBJ databases">
        <authorList>
            <person name="Peiro R."/>
            <person name="Begona"/>
            <person name="Cbmso G."/>
            <person name="Lopez M."/>
            <person name="Gonzalez S."/>
            <person name="Sacristan E."/>
            <person name="Castillo E."/>
        </authorList>
    </citation>
    <scope>NUCLEOTIDE SEQUENCE [LARGE SCALE GENOMIC DNA]</scope>
</reference>
<dbReference type="AlphaFoldDB" id="A0A3S4FAM8"/>